<dbReference type="Proteomes" id="UP000299102">
    <property type="component" value="Unassembled WGS sequence"/>
</dbReference>
<proteinExistence type="predicted"/>
<sequence>MCKVTLEPVRETMARLDAMLFISDAVAIARRPSRSNAVGFRNGRPAEPLIRERPRSGIALGPIRERVRNHRRLLFPSPQTNYKFDIQRIRGAM</sequence>
<dbReference type="AlphaFoldDB" id="A0A4C2A205"/>
<organism evidence="1 2">
    <name type="scientific">Eumeta variegata</name>
    <name type="common">Bagworm moth</name>
    <name type="synonym">Eumeta japonica</name>
    <dbReference type="NCBI Taxonomy" id="151549"/>
    <lineage>
        <taxon>Eukaryota</taxon>
        <taxon>Metazoa</taxon>
        <taxon>Ecdysozoa</taxon>
        <taxon>Arthropoda</taxon>
        <taxon>Hexapoda</taxon>
        <taxon>Insecta</taxon>
        <taxon>Pterygota</taxon>
        <taxon>Neoptera</taxon>
        <taxon>Endopterygota</taxon>
        <taxon>Lepidoptera</taxon>
        <taxon>Glossata</taxon>
        <taxon>Ditrysia</taxon>
        <taxon>Tineoidea</taxon>
        <taxon>Psychidae</taxon>
        <taxon>Oiketicinae</taxon>
        <taxon>Eumeta</taxon>
    </lineage>
</organism>
<evidence type="ECO:0000313" key="2">
    <source>
        <dbReference type="Proteomes" id="UP000299102"/>
    </source>
</evidence>
<comment type="caution">
    <text evidence="1">The sequence shown here is derived from an EMBL/GenBank/DDBJ whole genome shotgun (WGS) entry which is preliminary data.</text>
</comment>
<evidence type="ECO:0000313" key="1">
    <source>
        <dbReference type="EMBL" id="GBP93304.1"/>
    </source>
</evidence>
<accession>A0A4C2A205</accession>
<protein>
    <submittedName>
        <fullName evidence="1">Uncharacterized protein</fullName>
    </submittedName>
</protein>
<keyword evidence="2" id="KW-1185">Reference proteome</keyword>
<dbReference type="EMBL" id="BGZK01002361">
    <property type="protein sequence ID" value="GBP93304.1"/>
    <property type="molecule type" value="Genomic_DNA"/>
</dbReference>
<reference evidence="1 2" key="1">
    <citation type="journal article" date="2019" name="Commun. Biol.">
        <title>The bagworm genome reveals a unique fibroin gene that provides high tensile strength.</title>
        <authorList>
            <person name="Kono N."/>
            <person name="Nakamura H."/>
            <person name="Ohtoshi R."/>
            <person name="Tomita M."/>
            <person name="Numata K."/>
            <person name="Arakawa K."/>
        </authorList>
    </citation>
    <scope>NUCLEOTIDE SEQUENCE [LARGE SCALE GENOMIC DNA]</scope>
</reference>
<gene>
    <name evidence="1" type="ORF">EVAR_69307_1</name>
</gene>
<name>A0A4C2A205_EUMVA</name>